<dbReference type="InterPro" id="IPR003599">
    <property type="entry name" value="Ig_sub"/>
</dbReference>
<dbReference type="Pfam" id="PF07686">
    <property type="entry name" value="V-set"/>
    <property type="match status" value="1"/>
</dbReference>
<proteinExistence type="predicted"/>
<feature type="region of interest" description="Disordered" evidence="4">
    <location>
        <begin position="18"/>
        <end position="47"/>
    </location>
</feature>
<dbReference type="InterPro" id="IPR003961">
    <property type="entry name" value="FN3_dom"/>
</dbReference>
<keyword evidence="2 5" id="KW-0472">Membrane</keyword>
<reference evidence="7 8" key="1">
    <citation type="submission" date="2021-06" db="EMBL/GenBank/DDBJ databases">
        <authorList>
            <person name="Palmer J.M."/>
        </authorList>
    </citation>
    <scope>NUCLEOTIDE SEQUENCE [LARGE SCALE GENOMIC DNA]</scope>
    <source>
        <strain evidence="7 8">XC_2019</strain>
        <tissue evidence="7">Muscle</tissue>
    </source>
</reference>
<dbReference type="EMBL" id="JAHRIN010017954">
    <property type="protein sequence ID" value="MEQ2197653.1"/>
    <property type="molecule type" value="Genomic_DNA"/>
</dbReference>
<dbReference type="Proteomes" id="UP001434883">
    <property type="component" value="Unassembled WGS sequence"/>
</dbReference>
<name>A0ABV0QQI0_9TELE</name>
<dbReference type="InterPro" id="IPR036116">
    <property type="entry name" value="FN3_sf"/>
</dbReference>
<accession>A0ABV0QQI0</accession>
<keyword evidence="3" id="KW-0393">Immunoglobulin domain</keyword>
<gene>
    <name evidence="7" type="ORF">XENOCAPTIV_001556</name>
</gene>
<dbReference type="Pfam" id="PF00041">
    <property type="entry name" value="fn3"/>
    <property type="match status" value="1"/>
</dbReference>
<evidence type="ECO:0000259" key="6">
    <source>
        <dbReference type="PROSITE" id="PS50835"/>
    </source>
</evidence>
<dbReference type="PANTHER" id="PTHR24100">
    <property type="entry name" value="BUTYROPHILIN"/>
    <property type="match status" value="1"/>
</dbReference>
<dbReference type="SMART" id="SM00409">
    <property type="entry name" value="IG"/>
    <property type="match status" value="1"/>
</dbReference>
<dbReference type="InterPro" id="IPR007110">
    <property type="entry name" value="Ig-like_dom"/>
</dbReference>
<protein>
    <recommendedName>
        <fullName evidence="6">Ig-like domain-containing protein</fullName>
    </recommendedName>
</protein>
<evidence type="ECO:0000256" key="2">
    <source>
        <dbReference type="ARBA" id="ARBA00023136"/>
    </source>
</evidence>
<dbReference type="SUPFAM" id="SSF48726">
    <property type="entry name" value="Immunoglobulin"/>
    <property type="match status" value="1"/>
</dbReference>
<evidence type="ECO:0000313" key="8">
    <source>
        <dbReference type="Proteomes" id="UP001434883"/>
    </source>
</evidence>
<dbReference type="InterPro" id="IPR050504">
    <property type="entry name" value="IgSF_BTN/MOG"/>
</dbReference>
<dbReference type="InterPro" id="IPR013106">
    <property type="entry name" value="Ig_V-set"/>
</dbReference>
<organism evidence="7 8">
    <name type="scientific">Xenoophorus captivus</name>
    <dbReference type="NCBI Taxonomy" id="1517983"/>
    <lineage>
        <taxon>Eukaryota</taxon>
        <taxon>Metazoa</taxon>
        <taxon>Chordata</taxon>
        <taxon>Craniata</taxon>
        <taxon>Vertebrata</taxon>
        <taxon>Euteleostomi</taxon>
        <taxon>Actinopterygii</taxon>
        <taxon>Neopterygii</taxon>
        <taxon>Teleostei</taxon>
        <taxon>Neoteleostei</taxon>
        <taxon>Acanthomorphata</taxon>
        <taxon>Ovalentaria</taxon>
        <taxon>Atherinomorphae</taxon>
        <taxon>Cyprinodontiformes</taxon>
        <taxon>Goodeidae</taxon>
        <taxon>Xenoophorus</taxon>
    </lineage>
</organism>
<keyword evidence="5" id="KW-0812">Transmembrane</keyword>
<feature type="domain" description="Ig-like" evidence="6">
    <location>
        <begin position="162"/>
        <end position="269"/>
    </location>
</feature>
<dbReference type="SMART" id="SM00406">
    <property type="entry name" value="IGv"/>
    <property type="match status" value="1"/>
</dbReference>
<dbReference type="InterPro" id="IPR036179">
    <property type="entry name" value="Ig-like_dom_sf"/>
</dbReference>
<dbReference type="PROSITE" id="PS50835">
    <property type="entry name" value="IG_LIKE"/>
    <property type="match status" value="1"/>
</dbReference>
<evidence type="ECO:0000256" key="5">
    <source>
        <dbReference type="SAM" id="Phobius"/>
    </source>
</evidence>
<dbReference type="PANTHER" id="PTHR24100:SF151">
    <property type="entry name" value="ICOS LIGAND"/>
    <property type="match status" value="1"/>
</dbReference>
<feature type="compositionally biased region" description="Polar residues" evidence="4">
    <location>
        <begin position="18"/>
        <end position="45"/>
    </location>
</feature>
<feature type="transmembrane region" description="Helical" evidence="5">
    <location>
        <begin position="347"/>
        <end position="366"/>
    </location>
</feature>
<evidence type="ECO:0000256" key="1">
    <source>
        <dbReference type="ARBA" id="ARBA00004370"/>
    </source>
</evidence>
<keyword evidence="8" id="KW-1185">Reference proteome</keyword>
<evidence type="ECO:0000256" key="3">
    <source>
        <dbReference type="ARBA" id="ARBA00023319"/>
    </source>
</evidence>
<evidence type="ECO:0000313" key="7">
    <source>
        <dbReference type="EMBL" id="MEQ2197653.1"/>
    </source>
</evidence>
<dbReference type="SMART" id="SM00060">
    <property type="entry name" value="FN3"/>
    <property type="match status" value="1"/>
</dbReference>
<evidence type="ECO:0000256" key="4">
    <source>
        <dbReference type="SAM" id="MobiDB-lite"/>
    </source>
</evidence>
<dbReference type="InterPro" id="IPR013783">
    <property type="entry name" value="Ig-like_fold"/>
</dbReference>
<dbReference type="SUPFAM" id="SSF49265">
    <property type="entry name" value="Fibronectin type III"/>
    <property type="match status" value="1"/>
</dbReference>
<keyword evidence="5" id="KW-1133">Transmembrane helix</keyword>
<sequence length="405" mass="45512">MWFGKYTFSVVSLSTRSPQGSQRVNYDSPPTSKAPSHLLPTSQPELSPRHVGGLIKLRVNETSITLQWNKVNDTSFVLQFNGRETFISAPHGDGPVTHTVSSLTAGTRYTFTLFSVIGNVRDSGEQLTAVTVKGPVSSPWPVEVQRFCFTSLTSLLCFFSCPAAQKNIKATSGQNVSLPCQVPNNKHALFVKWTRPDLEPEYVLLYRDEQLNPENQHPSYKNRVALLDRQLKDGDVSLVLKNVMTQDRGTYECQVFQREANSRKRRTLNSDPTCIVFLDVDPPPENMSDQMLVFSEDVVDESLEKAAGLRAADDVCQQFQWILLSSSAHPHTCFCFPEIMEGSRHQHVVLISVAVLIIALTVGCFVRRFSSLHFNKVNVLRSRARSDRQAIMKLEEEQPLQLVDL</sequence>
<dbReference type="CDD" id="cd00063">
    <property type="entry name" value="FN3"/>
    <property type="match status" value="1"/>
</dbReference>
<dbReference type="Gene3D" id="2.60.40.10">
    <property type="entry name" value="Immunoglobulins"/>
    <property type="match status" value="2"/>
</dbReference>
<comment type="caution">
    <text evidence="7">The sequence shown here is derived from an EMBL/GenBank/DDBJ whole genome shotgun (WGS) entry which is preliminary data.</text>
</comment>
<comment type="subcellular location">
    <subcellularLocation>
        <location evidence="1">Membrane</location>
    </subcellularLocation>
</comment>